<evidence type="ECO:0000256" key="4">
    <source>
        <dbReference type="ARBA" id="ARBA00022485"/>
    </source>
</evidence>
<dbReference type="Gene3D" id="3.30.70.20">
    <property type="match status" value="2"/>
</dbReference>
<dbReference type="InterPro" id="IPR050157">
    <property type="entry name" value="PSI_iron-sulfur_center"/>
</dbReference>
<dbReference type="InterPro" id="IPR017896">
    <property type="entry name" value="4Fe4S_Fe-S-bd"/>
</dbReference>
<dbReference type="InterPro" id="IPR017900">
    <property type="entry name" value="4Fe4S_Fe_S_CS"/>
</dbReference>
<organism evidence="9 10">
    <name type="scientific">Sulfobacillus thermosulfidooxidans</name>
    <dbReference type="NCBI Taxonomy" id="28034"/>
    <lineage>
        <taxon>Bacteria</taxon>
        <taxon>Bacillati</taxon>
        <taxon>Bacillota</taxon>
        <taxon>Clostridia</taxon>
        <taxon>Eubacteriales</taxon>
        <taxon>Clostridiales Family XVII. Incertae Sedis</taxon>
        <taxon>Sulfobacillus</taxon>
    </lineage>
</organism>
<evidence type="ECO:0000313" key="9">
    <source>
        <dbReference type="EMBL" id="PSR28746.1"/>
    </source>
</evidence>
<evidence type="ECO:0000256" key="1">
    <source>
        <dbReference type="ARBA" id="ARBA00001966"/>
    </source>
</evidence>
<dbReference type="Pfam" id="PF12838">
    <property type="entry name" value="Fer4_7"/>
    <property type="match status" value="2"/>
</dbReference>
<dbReference type="SUPFAM" id="SSF54862">
    <property type="entry name" value="4Fe-4S ferredoxins"/>
    <property type="match status" value="1"/>
</dbReference>
<keyword evidence="6" id="KW-0408">Iron</keyword>
<dbReference type="AlphaFoldDB" id="A0A2T2X2R3"/>
<proteinExistence type="predicted"/>
<keyword evidence="7" id="KW-0411">Iron-sulfur</keyword>
<evidence type="ECO:0000259" key="8">
    <source>
        <dbReference type="PROSITE" id="PS51379"/>
    </source>
</evidence>
<feature type="domain" description="4Fe-4S ferredoxin-type" evidence="8">
    <location>
        <begin position="95"/>
        <end position="126"/>
    </location>
</feature>
<dbReference type="PROSITE" id="PS00198">
    <property type="entry name" value="4FE4S_FER_1"/>
    <property type="match status" value="2"/>
</dbReference>
<feature type="domain" description="4Fe-4S ferredoxin-type" evidence="8">
    <location>
        <begin position="61"/>
        <end position="92"/>
    </location>
</feature>
<evidence type="ECO:0000256" key="6">
    <source>
        <dbReference type="ARBA" id="ARBA00023004"/>
    </source>
</evidence>
<comment type="function">
    <text evidence="2">Ferredoxins are iron-sulfur proteins that transfer electrons in a wide variety of metabolic reactions.</text>
</comment>
<evidence type="ECO:0000256" key="2">
    <source>
        <dbReference type="ARBA" id="ARBA00003532"/>
    </source>
</evidence>
<evidence type="ECO:0000256" key="7">
    <source>
        <dbReference type="ARBA" id="ARBA00023014"/>
    </source>
</evidence>
<dbReference type="GO" id="GO:0046872">
    <property type="term" value="F:metal ion binding"/>
    <property type="evidence" value="ECO:0007669"/>
    <property type="project" value="UniProtKB-KW"/>
</dbReference>
<reference evidence="9 10" key="1">
    <citation type="journal article" date="2014" name="BMC Genomics">
        <title>Comparison of environmental and isolate Sulfobacillus genomes reveals diverse carbon, sulfur, nitrogen, and hydrogen metabolisms.</title>
        <authorList>
            <person name="Justice N.B."/>
            <person name="Norman A."/>
            <person name="Brown C.T."/>
            <person name="Singh A."/>
            <person name="Thomas B.C."/>
            <person name="Banfield J.F."/>
        </authorList>
    </citation>
    <scope>NUCLEOTIDE SEQUENCE [LARGE SCALE GENOMIC DNA]</scope>
    <source>
        <strain evidence="9">AMDSBA5</strain>
    </source>
</reference>
<keyword evidence="5" id="KW-0479">Metal-binding</keyword>
<protein>
    <recommendedName>
        <fullName evidence="3">Ferredoxin</fullName>
    </recommendedName>
</protein>
<comment type="caution">
    <text evidence="9">The sequence shown here is derived from an EMBL/GenBank/DDBJ whole genome shotgun (WGS) entry which is preliminary data.</text>
</comment>
<gene>
    <name evidence="9" type="ORF">C7B47_03760</name>
</gene>
<dbReference type="Proteomes" id="UP000242705">
    <property type="component" value="Unassembled WGS sequence"/>
</dbReference>
<evidence type="ECO:0000256" key="3">
    <source>
        <dbReference type="ARBA" id="ARBA00013529"/>
    </source>
</evidence>
<name>A0A2T2X2R3_SULTH</name>
<comment type="cofactor">
    <cofactor evidence="1">
        <name>[4Fe-4S] cluster</name>
        <dbReference type="ChEBI" id="CHEBI:49883"/>
    </cofactor>
</comment>
<dbReference type="EMBL" id="PXYX01000005">
    <property type="protein sequence ID" value="PSR28746.1"/>
    <property type="molecule type" value="Genomic_DNA"/>
</dbReference>
<keyword evidence="4" id="KW-0004">4Fe-4S</keyword>
<evidence type="ECO:0000313" key="10">
    <source>
        <dbReference type="Proteomes" id="UP000242705"/>
    </source>
</evidence>
<dbReference type="PANTHER" id="PTHR24960">
    <property type="entry name" value="PHOTOSYSTEM I IRON-SULFUR CENTER-RELATED"/>
    <property type="match status" value="1"/>
</dbReference>
<accession>A0A2T2X2R3</accession>
<feature type="domain" description="4Fe-4S ferredoxin-type" evidence="8">
    <location>
        <begin position="172"/>
        <end position="202"/>
    </location>
</feature>
<dbReference type="GO" id="GO:0051539">
    <property type="term" value="F:4 iron, 4 sulfur cluster binding"/>
    <property type="evidence" value="ECO:0007669"/>
    <property type="project" value="UniProtKB-KW"/>
</dbReference>
<sequence>MLLIRLLLQRPKRIRRNDAVSRREFFQEIFVLPRPTHHLTPEILDPDDHPVVPVPRFRPPGAVAENAFIQQCVGCGLCADACPVGAIVPDDQGLAMMDVNHQPCLACRDVPCSRACPHGALKPLEQAWEIAIGHAVLHADSCWQLTQSQDCGGACLSACPLPHNALKLYPGQAPDISELICLGCGQCVNACPSPGTLTMQPR</sequence>
<dbReference type="PANTHER" id="PTHR24960:SF79">
    <property type="entry name" value="PHOTOSYSTEM I IRON-SULFUR CENTER"/>
    <property type="match status" value="1"/>
</dbReference>
<evidence type="ECO:0000256" key="5">
    <source>
        <dbReference type="ARBA" id="ARBA00022723"/>
    </source>
</evidence>
<dbReference type="PROSITE" id="PS51379">
    <property type="entry name" value="4FE4S_FER_2"/>
    <property type="match status" value="3"/>
</dbReference>